<dbReference type="GO" id="GO:0000428">
    <property type="term" value="C:DNA-directed RNA polymerase complex"/>
    <property type="evidence" value="ECO:0007669"/>
    <property type="project" value="UniProtKB-KW"/>
</dbReference>
<dbReference type="AlphaFoldDB" id="A0A917J1N0"/>
<dbReference type="SUPFAM" id="SSF88946">
    <property type="entry name" value="Sigma2 domain of RNA polymerase sigma factors"/>
    <property type="match status" value="1"/>
</dbReference>
<evidence type="ECO:0000256" key="4">
    <source>
        <dbReference type="ARBA" id="ARBA00023163"/>
    </source>
</evidence>
<dbReference type="Proteomes" id="UP000627292">
    <property type="component" value="Unassembled WGS sequence"/>
</dbReference>
<keyword evidence="2" id="KW-0805">Transcription regulation</keyword>
<evidence type="ECO:0000256" key="3">
    <source>
        <dbReference type="ARBA" id="ARBA00023082"/>
    </source>
</evidence>
<dbReference type="InterPro" id="IPR039425">
    <property type="entry name" value="RNA_pol_sigma-70-like"/>
</dbReference>
<dbReference type="PANTHER" id="PTHR43133:SF46">
    <property type="entry name" value="RNA POLYMERASE SIGMA-70 FACTOR ECF SUBFAMILY"/>
    <property type="match status" value="1"/>
</dbReference>
<keyword evidence="3" id="KW-0731">Sigma factor</keyword>
<dbReference type="Gene3D" id="1.10.10.10">
    <property type="entry name" value="Winged helix-like DNA-binding domain superfamily/Winged helix DNA-binding domain"/>
    <property type="match status" value="1"/>
</dbReference>
<dbReference type="InterPro" id="IPR013325">
    <property type="entry name" value="RNA_pol_sigma_r2"/>
</dbReference>
<dbReference type="InterPro" id="IPR036388">
    <property type="entry name" value="WH-like_DNA-bd_sf"/>
</dbReference>
<evidence type="ECO:0000313" key="7">
    <source>
        <dbReference type="Proteomes" id="UP000627292"/>
    </source>
</evidence>
<dbReference type="GO" id="GO:0016987">
    <property type="term" value="F:sigma factor activity"/>
    <property type="evidence" value="ECO:0007669"/>
    <property type="project" value="UniProtKB-KW"/>
</dbReference>
<proteinExistence type="inferred from homology"/>
<dbReference type="GO" id="GO:0006352">
    <property type="term" value="P:DNA-templated transcription initiation"/>
    <property type="evidence" value="ECO:0007669"/>
    <property type="project" value="InterPro"/>
</dbReference>
<dbReference type="RefSeq" id="WP_188953148.1">
    <property type="nucleotide sequence ID" value="NZ_BMIB01000003.1"/>
</dbReference>
<dbReference type="InterPro" id="IPR013249">
    <property type="entry name" value="RNA_pol_sigma70_r4_t2"/>
</dbReference>
<evidence type="ECO:0000259" key="5">
    <source>
        <dbReference type="Pfam" id="PF08281"/>
    </source>
</evidence>
<dbReference type="InterPro" id="IPR013324">
    <property type="entry name" value="RNA_pol_sigma_r3/r4-like"/>
</dbReference>
<evidence type="ECO:0000256" key="2">
    <source>
        <dbReference type="ARBA" id="ARBA00023015"/>
    </source>
</evidence>
<sequence length="191" mass="22075">MYRTLTNHMLLQGIRRKDRDAFDALYHRLAEPLLDMALLKTGEKAVAQDIVQELFIWLWEKAPEITLSDDNDSTVRAYLFGALRNKIFNYHAALVRHGKVAGELLRLSPVAAETDPQKQAEWRELERAMEKEVEALPDGMRKIYQLSNRGAMSIQEIADSLLLSEQTVKNQLGLASRRIRSSLYKFRSWLF</sequence>
<dbReference type="SUPFAM" id="SSF88659">
    <property type="entry name" value="Sigma3 and sigma4 domains of RNA polymerase sigma factors"/>
    <property type="match status" value="1"/>
</dbReference>
<comment type="caution">
    <text evidence="6">The sequence shown here is derived from an EMBL/GenBank/DDBJ whole genome shotgun (WGS) entry which is preliminary data.</text>
</comment>
<dbReference type="GO" id="GO:0003677">
    <property type="term" value="F:DNA binding"/>
    <property type="evidence" value="ECO:0007669"/>
    <property type="project" value="InterPro"/>
</dbReference>
<organism evidence="6 7">
    <name type="scientific">Filimonas zeae</name>
    <dbReference type="NCBI Taxonomy" id="1737353"/>
    <lineage>
        <taxon>Bacteria</taxon>
        <taxon>Pseudomonadati</taxon>
        <taxon>Bacteroidota</taxon>
        <taxon>Chitinophagia</taxon>
        <taxon>Chitinophagales</taxon>
        <taxon>Chitinophagaceae</taxon>
        <taxon>Filimonas</taxon>
    </lineage>
</organism>
<gene>
    <name evidence="6" type="ORF">GCM10011379_27450</name>
</gene>
<dbReference type="InterPro" id="IPR014284">
    <property type="entry name" value="RNA_pol_sigma-70_dom"/>
</dbReference>
<dbReference type="NCBIfam" id="TIGR02937">
    <property type="entry name" value="sigma70-ECF"/>
    <property type="match status" value="1"/>
</dbReference>
<comment type="similarity">
    <text evidence="1">Belongs to the sigma-70 factor family. ECF subfamily.</text>
</comment>
<keyword evidence="4" id="KW-0804">Transcription</keyword>
<keyword evidence="6" id="KW-0240">DNA-directed RNA polymerase</keyword>
<dbReference type="PANTHER" id="PTHR43133">
    <property type="entry name" value="RNA POLYMERASE ECF-TYPE SIGMA FACTO"/>
    <property type="match status" value="1"/>
</dbReference>
<accession>A0A917J1N0</accession>
<dbReference type="EMBL" id="BMIB01000003">
    <property type="protein sequence ID" value="GGH69796.1"/>
    <property type="molecule type" value="Genomic_DNA"/>
</dbReference>
<dbReference type="Gene3D" id="1.10.1740.10">
    <property type="match status" value="1"/>
</dbReference>
<name>A0A917J1N0_9BACT</name>
<protein>
    <submittedName>
        <fullName evidence="6">DNA-directed RNA polymerase sigma-70 factor</fullName>
    </submittedName>
</protein>
<reference evidence="6" key="2">
    <citation type="submission" date="2020-09" db="EMBL/GenBank/DDBJ databases">
        <authorList>
            <person name="Sun Q."/>
            <person name="Zhou Y."/>
        </authorList>
    </citation>
    <scope>NUCLEOTIDE SEQUENCE</scope>
    <source>
        <strain evidence="6">CGMCC 1.15290</strain>
    </source>
</reference>
<dbReference type="Pfam" id="PF08281">
    <property type="entry name" value="Sigma70_r4_2"/>
    <property type="match status" value="1"/>
</dbReference>
<reference evidence="6" key="1">
    <citation type="journal article" date="2014" name="Int. J. Syst. Evol. Microbiol.">
        <title>Complete genome sequence of Corynebacterium casei LMG S-19264T (=DSM 44701T), isolated from a smear-ripened cheese.</title>
        <authorList>
            <consortium name="US DOE Joint Genome Institute (JGI-PGF)"/>
            <person name="Walter F."/>
            <person name="Albersmeier A."/>
            <person name="Kalinowski J."/>
            <person name="Ruckert C."/>
        </authorList>
    </citation>
    <scope>NUCLEOTIDE SEQUENCE</scope>
    <source>
        <strain evidence="6">CGMCC 1.15290</strain>
    </source>
</reference>
<keyword evidence="7" id="KW-1185">Reference proteome</keyword>
<evidence type="ECO:0000313" key="6">
    <source>
        <dbReference type="EMBL" id="GGH69796.1"/>
    </source>
</evidence>
<evidence type="ECO:0000256" key="1">
    <source>
        <dbReference type="ARBA" id="ARBA00010641"/>
    </source>
</evidence>
<feature type="domain" description="RNA polymerase sigma factor 70 region 4 type 2" evidence="5">
    <location>
        <begin position="128"/>
        <end position="178"/>
    </location>
</feature>